<accession>A0ABP8E6T6</accession>
<gene>
    <name evidence="1" type="ORF">GCM10022257_00140</name>
</gene>
<dbReference type="Gene3D" id="1.25.40.10">
    <property type="entry name" value="Tetratricopeptide repeat domain"/>
    <property type="match status" value="1"/>
</dbReference>
<dbReference type="PANTHER" id="PTHR45588:SF1">
    <property type="entry name" value="WW DOMAIN-CONTAINING PROTEIN"/>
    <property type="match status" value="1"/>
</dbReference>
<name>A0ABP8E6T6_9FLAO</name>
<organism evidence="1 2">
    <name type="scientific">Hyunsoonleella aestuarii</name>
    <dbReference type="NCBI Taxonomy" id="912802"/>
    <lineage>
        <taxon>Bacteria</taxon>
        <taxon>Pseudomonadati</taxon>
        <taxon>Bacteroidota</taxon>
        <taxon>Flavobacteriia</taxon>
        <taxon>Flavobacteriales</taxon>
        <taxon>Flavobacteriaceae</taxon>
    </lineage>
</organism>
<evidence type="ECO:0008006" key="3">
    <source>
        <dbReference type="Google" id="ProtNLM"/>
    </source>
</evidence>
<dbReference type="Pfam" id="PF13181">
    <property type="entry name" value="TPR_8"/>
    <property type="match status" value="1"/>
</dbReference>
<dbReference type="SUPFAM" id="SSF48452">
    <property type="entry name" value="TPR-like"/>
    <property type="match status" value="1"/>
</dbReference>
<dbReference type="RefSeq" id="WP_139002085.1">
    <property type="nucleotide sequence ID" value="NZ_BAABAV010000001.1"/>
</dbReference>
<proteinExistence type="predicted"/>
<sequence length="519" mass="58597">MRQNLVLLVIILVFSCKKKAPQLEDLGVIDFNVTGKEMAIPQFERGLLLLHSFEYIDAREAFQQAQKLDPKMVMAYWGEAMTYNHSLWREQNFEEASNVVEKMKGVRNKIKLTSVEEGLVEAVEILYTKKIPKKERDKAYMKHMSNLYDNYSDNNEIAAFYALSLLGSASGGRNDSIYGAGALIANKVLENNSQHPGALHYLIHSYDDPGHAHLALDAADAYAKVAPDASHALHMPSHIYVALGMWDQVVDSNIDSYQASVKRMEEKELDNNARGYHAFHWLQYGYLQRGEVDKAEKMVWDMKKYCSENPSKRARVHMVFLKGTFLAETGLWNHPIADIELDASGTNIMIIAQNHFIDGMKAYNKKKLEKLNSVISELNTKINKESLLVDNASKGFSLCASADRSIPTRKDVQTAGVMSKQLQALAALLTNDQLKTEELLLESCKLEDALIYSYGPPNIMVPSNELYGQYLTEKNRPEEAVTYFEKALKKGTKRLRALTGLEEARKMLNKNESVSEVVL</sequence>
<comment type="caution">
    <text evidence="1">The sequence shown here is derived from an EMBL/GenBank/DDBJ whole genome shotgun (WGS) entry which is preliminary data.</text>
</comment>
<dbReference type="PANTHER" id="PTHR45588">
    <property type="entry name" value="TPR DOMAIN-CONTAINING PROTEIN"/>
    <property type="match status" value="1"/>
</dbReference>
<dbReference type="EMBL" id="BAABAV010000001">
    <property type="protein sequence ID" value="GAA4267913.1"/>
    <property type="molecule type" value="Genomic_DNA"/>
</dbReference>
<dbReference type="InterPro" id="IPR019734">
    <property type="entry name" value="TPR_rpt"/>
</dbReference>
<reference evidence="2" key="1">
    <citation type="journal article" date="2019" name="Int. J. Syst. Evol. Microbiol.">
        <title>The Global Catalogue of Microorganisms (GCM) 10K type strain sequencing project: providing services to taxonomists for standard genome sequencing and annotation.</title>
        <authorList>
            <consortium name="The Broad Institute Genomics Platform"/>
            <consortium name="The Broad Institute Genome Sequencing Center for Infectious Disease"/>
            <person name="Wu L."/>
            <person name="Ma J."/>
        </authorList>
    </citation>
    <scope>NUCLEOTIDE SEQUENCE [LARGE SCALE GENOMIC DNA]</scope>
    <source>
        <strain evidence="2">JCM 17452</strain>
    </source>
</reference>
<protein>
    <recommendedName>
        <fullName evidence="3">Tetratricopeptide repeat protein</fullName>
    </recommendedName>
</protein>
<dbReference type="Proteomes" id="UP001500027">
    <property type="component" value="Unassembled WGS sequence"/>
</dbReference>
<evidence type="ECO:0000313" key="2">
    <source>
        <dbReference type="Proteomes" id="UP001500027"/>
    </source>
</evidence>
<keyword evidence="2" id="KW-1185">Reference proteome</keyword>
<evidence type="ECO:0000313" key="1">
    <source>
        <dbReference type="EMBL" id="GAA4267913.1"/>
    </source>
</evidence>
<dbReference type="InterPro" id="IPR011990">
    <property type="entry name" value="TPR-like_helical_dom_sf"/>
</dbReference>
<dbReference type="PROSITE" id="PS51257">
    <property type="entry name" value="PROKAR_LIPOPROTEIN"/>
    <property type="match status" value="1"/>
</dbReference>